<comment type="similarity">
    <text evidence="7 8">Belongs to the glutamine synthetase family.</text>
</comment>
<dbReference type="SMART" id="SM01230">
    <property type="entry name" value="Gln-synt_C"/>
    <property type="match status" value="1"/>
</dbReference>
<reference evidence="11 12" key="1">
    <citation type="submission" date="2018-05" db="EMBL/GenBank/DDBJ databases">
        <authorList>
            <person name="Zhang Y.-J."/>
        </authorList>
    </citation>
    <scope>NUCLEOTIDE SEQUENCE [LARGE SCALE GENOMIC DNA]</scope>
    <source>
        <strain evidence="11 12">CY04</strain>
    </source>
</reference>
<evidence type="ECO:0000256" key="2">
    <source>
        <dbReference type="ARBA" id="ARBA00003117"/>
    </source>
</evidence>
<dbReference type="InterPro" id="IPR036651">
    <property type="entry name" value="Gln_synt_N_sf"/>
</dbReference>
<dbReference type="EMBL" id="QHLQ01000011">
    <property type="protein sequence ID" value="NIZ61793.1"/>
    <property type="molecule type" value="Genomic_DNA"/>
</dbReference>
<keyword evidence="3" id="KW-0436">Ligase</keyword>
<keyword evidence="12" id="KW-1185">Reference proteome</keyword>
<evidence type="ECO:0000256" key="4">
    <source>
        <dbReference type="ARBA" id="ARBA00022741"/>
    </source>
</evidence>
<evidence type="ECO:0000256" key="7">
    <source>
        <dbReference type="PROSITE-ProRule" id="PRU01330"/>
    </source>
</evidence>
<keyword evidence="6" id="KW-0535">Nitrogen fixation</keyword>
<evidence type="ECO:0000256" key="5">
    <source>
        <dbReference type="ARBA" id="ARBA00022840"/>
    </source>
</evidence>
<evidence type="ECO:0000256" key="6">
    <source>
        <dbReference type="ARBA" id="ARBA00023231"/>
    </source>
</evidence>
<dbReference type="PANTHER" id="PTHR43785">
    <property type="entry name" value="GAMMA-GLUTAMYLPUTRESCINE SYNTHETASE"/>
    <property type="match status" value="1"/>
</dbReference>
<feature type="domain" description="GS beta-grasp" evidence="9">
    <location>
        <begin position="34"/>
        <end position="135"/>
    </location>
</feature>
<feature type="domain" description="GS catalytic" evidence="10">
    <location>
        <begin position="142"/>
        <end position="483"/>
    </location>
</feature>
<dbReference type="InterPro" id="IPR014746">
    <property type="entry name" value="Gln_synth/guanido_kin_cat_dom"/>
</dbReference>
<evidence type="ECO:0000256" key="1">
    <source>
        <dbReference type="ARBA" id="ARBA00001946"/>
    </source>
</evidence>
<evidence type="ECO:0000256" key="3">
    <source>
        <dbReference type="ARBA" id="ARBA00022598"/>
    </source>
</evidence>
<comment type="caution">
    <text evidence="11">The sequence shown here is derived from an EMBL/GenBank/DDBJ whole genome shotgun (WGS) entry which is preliminary data.</text>
</comment>
<dbReference type="Pfam" id="PF00120">
    <property type="entry name" value="Gln-synt_C"/>
    <property type="match status" value="1"/>
</dbReference>
<comment type="cofactor">
    <cofactor evidence="1">
        <name>Mg(2+)</name>
        <dbReference type="ChEBI" id="CHEBI:18420"/>
    </cofactor>
</comment>
<dbReference type="Gene3D" id="3.30.590.10">
    <property type="entry name" value="Glutamine synthetase/guanido kinase, catalytic domain"/>
    <property type="match status" value="1"/>
</dbReference>
<evidence type="ECO:0000313" key="11">
    <source>
        <dbReference type="EMBL" id="NIZ61793.1"/>
    </source>
</evidence>
<dbReference type="PANTHER" id="PTHR43785:SF12">
    <property type="entry name" value="TYPE-1 GLUTAMINE SYNTHETASE 2"/>
    <property type="match status" value="1"/>
</dbReference>
<accession>A0ABX0W806</accession>
<evidence type="ECO:0000256" key="8">
    <source>
        <dbReference type="RuleBase" id="RU000384"/>
    </source>
</evidence>
<dbReference type="RefSeq" id="WP_167684426.1">
    <property type="nucleotide sequence ID" value="NZ_QHLQ01000011.1"/>
</dbReference>
<evidence type="ECO:0000313" key="12">
    <source>
        <dbReference type="Proteomes" id="UP001429564"/>
    </source>
</evidence>
<dbReference type="SUPFAM" id="SSF55931">
    <property type="entry name" value="Glutamine synthetase/guanido kinase"/>
    <property type="match status" value="1"/>
</dbReference>
<dbReference type="Gene3D" id="3.10.20.70">
    <property type="entry name" value="Glutamine synthetase, N-terminal domain"/>
    <property type="match status" value="1"/>
</dbReference>
<dbReference type="SUPFAM" id="SSF54368">
    <property type="entry name" value="Glutamine synthetase, N-terminal domain"/>
    <property type="match status" value="1"/>
</dbReference>
<dbReference type="Proteomes" id="UP001429564">
    <property type="component" value="Unassembled WGS sequence"/>
</dbReference>
<proteinExistence type="inferred from homology"/>
<keyword evidence="4" id="KW-0547">Nucleotide-binding</keyword>
<dbReference type="InterPro" id="IPR008147">
    <property type="entry name" value="Gln_synt_N"/>
</dbReference>
<dbReference type="InterPro" id="IPR008146">
    <property type="entry name" value="Gln_synth_cat_dom"/>
</dbReference>
<gene>
    <name evidence="11" type="ORF">DL239_12505</name>
</gene>
<comment type="function">
    <text evidence="2">Catalyzes the ATP-dependent biosynthesis of glutamine from glutamate and ammonia.</text>
</comment>
<sequence length="483" mass="53414">MRDVFKAGKLAQMGLLSDDDRAKVSDLVAQVESNGIETVRVLFVDQHGILRGKTIVASAFASVFSAGIAVPSTLLLKDTSHRTAFDVWSNTGENDQGPMKGAGDVLLVPRPDTFRVLPWSPHSAWIFCDVVYRDGRSMPFSSRRVLRQVVNQLADQGMAAVIGLEVEFHIFERIDGATGHEQSGMPGAPVETRNLAQGYQFLTENRYGQLEPVLDDLRRYAQELGLPVRSVEVEMGPSQVEFTFDPADPMTQADALVMFRSMVKQVCAERGLHASFMAKPRLANTCANGWHIHQSLVDLKTGKNLFMPDERGGLTPEANGWIAGLLEHAAAASVLIAPSVNSYKRYLPFQLAPNRIQWGEDNRGAMLRALLQQGDGASRIENRAPDTSANPYYALASQLIAGAEGIASGRAAPAQTRSPYEGDDLQLPRSLGDALQAFEGSTLYRKAMGDEFVDYLLHLKRFEWERYLNTVSEWEQSEYFNLY</sequence>
<evidence type="ECO:0000259" key="10">
    <source>
        <dbReference type="PROSITE" id="PS51987"/>
    </source>
</evidence>
<protein>
    <submittedName>
        <fullName evidence="11">Glutamine synthetase</fullName>
    </submittedName>
</protein>
<name>A0ABX0W806_9RHOB</name>
<keyword evidence="5" id="KW-0067">ATP-binding</keyword>
<evidence type="ECO:0000259" key="9">
    <source>
        <dbReference type="PROSITE" id="PS51986"/>
    </source>
</evidence>
<dbReference type="PROSITE" id="PS51986">
    <property type="entry name" value="GS_BETA_GRASP"/>
    <property type="match status" value="1"/>
</dbReference>
<dbReference type="PROSITE" id="PS51987">
    <property type="entry name" value="GS_CATALYTIC"/>
    <property type="match status" value="1"/>
</dbReference>
<organism evidence="11 12">
    <name type="scientific">Parasedimentitalea denitrificans</name>
    <dbReference type="NCBI Taxonomy" id="2211118"/>
    <lineage>
        <taxon>Bacteria</taxon>
        <taxon>Pseudomonadati</taxon>
        <taxon>Pseudomonadota</taxon>
        <taxon>Alphaproteobacteria</taxon>
        <taxon>Rhodobacterales</taxon>
        <taxon>Paracoccaceae</taxon>
        <taxon>Parasedimentitalea</taxon>
    </lineage>
</organism>